<evidence type="ECO:0000313" key="2">
    <source>
        <dbReference type="Proteomes" id="UP000249748"/>
    </source>
</evidence>
<keyword evidence="2" id="KW-1185">Reference proteome</keyword>
<sequence>MSGLTSDVLTGSWAVDEEHRECRKEYSDSNDLCNQTGDNLIRSRRVSNLAVSIGSITPAVEQNVSGSVRWATSSMRAPDHRQSGVIRVIDLVSDLVHSGLPDWEVFRTFRATGLVNCISAMHIRFDVPPCLASRLALAIADEHTHQFWKGPSSLTKPTSSRIVQGGFPIMKILDLNDRVETSVDEADVSISKSHSNWSLHYNSRFSFQHLRNLASFKATPIKVHEAYFMMPFLYPIPA</sequence>
<proteinExistence type="predicted"/>
<name>A0ACD1I120_9EURO</name>
<gene>
    <name evidence="1" type="ORF">BO79DRAFT_259584</name>
</gene>
<dbReference type="EMBL" id="KZ824578">
    <property type="protein sequence ID" value="RAK84161.1"/>
    <property type="molecule type" value="Genomic_DNA"/>
</dbReference>
<organism evidence="1 2">
    <name type="scientific">Aspergillus costaricaensis CBS 115574</name>
    <dbReference type="NCBI Taxonomy" id="1448317"/>
    <lineage>
        <taxon>Eukaryota</taxon>
        <taxon>Fungi</taxon>
        <taxon>Dikarya</taxon>
        <taxon>Ascomycota</taxon>
        <taxon>Pezizomycotina</taxon>
        <taxon>Eurotiomycetes</taxon>
        <taxon>Eurotiomycetidae</taxon>
        <taxon>Eurotiales</taxon>
        <taxon>Aspergillaceae</taxon>
        <taxon>Aspergillus</taxon>
        <taxon>Aspergillus subgen. Circumdati</taxon>
    </lineage>
</organism>
<evidence type="ECO:0000313" key="1">
    <source>
        <dbReference type="EMBL" id="RAK84161.1"/>
    </source>
</evidence>
<reference evidence="1" key="1">
    <citation type="submission" date="2018-02" db="EMBL/GenBank/DDBJ databases">
        <title>The genomes of Aspergillus section Nigri reveals drivers in fungal speciation.</title>
        <authorList>
            <consortium name="DOE Joint Genome Institute"/>
            <person name="Vesth T.C."/>
            <person name="Nybo J."/>
            <person name="Theobald S."/>
            <person name="Brandl J."/>
            <person name="Frisvad J.C."/>
            <person name="Nielsen K.F."/>
            <person name="Lyhne E.K."/>
            <person name="Kogle M.E."/>
            <person name="Kuo A."/>
            <person name="Riley R."/>
            <person name="Clum A."/>
            <person name="Nolan M."/>
            <person name="Lipzen A."/>
            <person name="Salamov A."/>
            <person name="Henrissat B."/>
            <person name="Wiebenga A."/>
            <person name="De vries R.P."/>
            <person name="Grigoriev I.V."/>
            <person name="Mortensen U.H."/>
            <person name="Andersen M.R."/>
            <person name="Baker S.E."/>
        </authorList>
    </citation>
    <scope>NUCLEOTIDE SEQUENCE</scope>
    <source>
        <strain evidence="1">CBS 115574</strain>
    </source>
</reference>
<protein>
    <submittedName>
        <fullName evidence="1">Uncharacterized protein</fullName>
    </submittedName>
</protein>
<accession>A0ACD1I120</accession>
<dbReference type="Proteomes" id="UP000249748">
    <property type="component" value="Unassembled WGS sequence"/>
</dbReference>